<accession>A0A8J6Y1M5</accession>
<proteinExistence type="predicted"/>
<comment type="caution">
    <text evidence="2">The sequence shown here is derived from an EMBL/GenBank/DDBJ whole genome shotgun (WGS) entry which is preliminary data.</text>
</comment>
<gene>
    <name evidence="2" type="ORF">IFK94_11565</name>
</gene>
<dbReference type="InterPro" id="IPR015943">
    <property type="entry name" value="WD40/YVTN_repeat-like_dom_sf"/>
</dbReference>
<name>A0A8J6Y1M5_9BACT</name>
<dbReference type="Proteomes" id="UP000648239">
    <property type="component" value="Unassembled WGS sequence"/>
</dbReference>
<evidence type="ECO:0000256" key="1">
    <source>
        <dbReference type="SAM" id="SignalP"/>
    </source>
</evidence>
<evidence type="ECO:0000313" key="3">
    <source>
        <dbReference type="Proteomes" id="UP000648239"/>
    </source>
</evidence>
<feature type="chain" id="PRO_5035249981" evidence="1">
    <location>
        <begin position="20"/>
        <end position="685"/>
    </location>
</feature>
<evidence type="ECO:0000313" key="2">
    <source>
        <dbReference type="EMBL" id="MBD3868753.1"/>
    </source>
</evidence>
<keyword evidence="1" id="KW-0732">Signal</keyword>
<feature type="signal peptide" evidence="1">
    <location>
        <begin position="1"/>
        <end position="19"/>
    </location>
</feature>
<dbReference type="Gene3D" id="2.130.10.10">
    <property type="entry name" value="YVTN repeat-like/Quinoprotein amine dehydrogenase"/>
    <property type="match status" value="1"/>
</dbReference>
<organism evidence="2 3">
    <name type="scientific">Candidatus Polarisedimenticola svalbardensis</name>
    <dbReference type="NCBI Taxonomy" id="2886004"/>
    <lineage>
        <taxon>Bacteria</taxon>
        <taxon>Pseudomonadati</taxon>
        <taxon>Acidobacteriota</taxon>
        <taxon>Candidatus Polarisedimenticolia</taxon>
        <taxon>Candidatus Polarisedimenticolales</taxon>
        <taxon>Candidatus Polarisedimenticolaceae</taxon>
        <taxon>Candidatus Polarisedimenticola</taxon>
    </lineage>
</organism>
<dbReference type="EMBL" id="JACXWD010000042">
    <property type="protein sequence ID" value="MBD3868753.1"/>
    <property type="molecule type" value="Genomic_DNA"/>
</dbReference>
<protein>
    <submittedName>
        <fullName evidence="2">Uncharacterized protein</fullName>
    </submittedName>
</protein>
<dbReference type="SUPFAM" id="SSF63829">
    <property type="entry name" value="Calcium-dependent phosphotriesterase"/>
    <property type="match status" value="1"/>
</dbReference>
<dbReference type="AlphaFoldDB" id="A0A8J6Y1M5"/>
<reference evidence="2 3" key="1">
    <citation type="submission" date="2020-08" db="EMBL/GenBank/DDBJ databases">
        <title>Acidobacteriota in marine sediments use diverse sulfur dissimilation pathways.</title>
        <authorList>
            <person name="Wasmund K."/>
        </authorList>
    </citation>
    <scope>NUCLEOTIDE SEQUENCE [LARGE SCALE GENOMIC DNA]</scope>
    <source>
        <strain evidence="2">MAG AM4</strain>
    </source>
</reference>
<sequence length="685" mass="71505">MNRLSILGTAMLMLSTAAAAGGTVIHTETVDRLLRGNLDGIAVGSDGRLTLAPSARNLAPGEGLKGAARAWSLATTGDGTTYVGTGPGGTVYRIRPGRAPEQLAELPEPMVTALAVLDDGTVLAGASPGGRIYRIDPAGSASLWAELGERYIWDLAVATDGRVFAATGENGILFEIDRRGTAEKLFQAQEPHLVRLTLHPQGDLLAGGGGRGMLYRIDPQGHGLVLYDDDLDQVSGIAIEKDGSVLAALMAAAGKGQEPAAVRFRIPGQLSQGAGGSRVEVLEEQAAAVIEGKIEGLTPPAGRPPARVTGRVIRILPNGHFRELWRSATERPFAMSADGADRVVFGTGSPARLYRCETAGATLLLALPEGMASAIVPLQGSLAVATSNPATPYALDWAHREPGVYLSPVLDAGVVSRWGAVRWSGSGLPGEVEFYTRTGNGPLPDRTWSAWSPTRTFSGIGGDGSPDGRFLQWRLRIPGGATGASASGITLARHPGNRPPVLDSFGIAQDAPPAPGLSRFAWVAVDPDGDTPEVTVEYGADGGGDWTTAPILPTPGGGTWDTGSLPEGLYRIRARAGDHHDNSWQDGLWSRWEQGLTIPVDRTPPEVEISPGPDGLVLTATDRLSPVVRVQILAGGRLLYLGHPVDGVADSVTEIFLIPATDGGAALERTVRVTDGAGNVTEQPL</sequence>